<keyword evidence="3" id="KW-0597">Phosphoprotein</keyword>
<dbReference type="Gene3D" id="3.30.565.10">
    <property type="entry name" value="Histidine kinase-like ATPase, C-terminal domain"/>
    <property type="match status" value="1"/>
</dbReference>
<dbReference type="EMBL" id="CP046147">
    <property type="protein sequence ID" value="WFG38919.1"/>
    <property type="molecule type" value="Genomic_DNA"/>
</dbReference>
<evidence type="ECO:0000313" key="9">
    <source>
        <dbReference type="Proteomes" id="UP001219901"/>
    </source>
</evidence>
<dbReference type="CDD" id="cd00082">
    <property type="entry name" value="HisKA"/>
    <property type="match status" value="1"/>
</dbReference>
<dbReference type="NCBIfam" id="TIGR00229">
    <property type="entry name" value="sensory_box"/>
    <property type="match status" value="1"/>
</dbReference>
<dbReference type="InterPro" id="IPR003018">
    <property type="entry name" value="GAF"/>
</dbReference>
<dbReference type="SMART" id="SM00065">
    <property type="entry name" value="GAF"/>
    <property type="match status" value="2"/>
</dbReference>
<dbReference type="Pfam" id="PF13185">
    <property type="entry name" value="GAF_2"/>
    <property type="match status" value="1"/>
</dbReference>
<dbReference type="EC" id="2.7.13.3" evidence="2"/>
<dbReference type="InterPro" id="IPR000014">
    <property type="entry name" value="PAS"/>
</dbReference>
<reference evidence="9 10" key="1">
    <citation type="submission" date="2019-11" db="EMBL/GenBank/DDBJ databases">
        <authorList>
            <person name="Cho J.-C."/>
        </authorList>
    </citation>
    <scope>NUCLEOTIDE SEQUENCE [LARGE SCALE GENOMIC DNA]</scope>
    <source>
        <strain evidence="8 9">JH1073</strain>
        <strain evidence="7 10">JH702</strain>
    </source>
</reference>
<dbReference type="RefSeq" id="WP_342822197.1">
    <property type="nucleotide sequence ID" value="NZ_CP046146.1"/>
</dbReference>
<dbReference type="InterPro" id="IPR036890">
    <property type="entry name" value="HATPase_C_sf"/>
</dbReference>
<dbReference type="AlphaFoldDB" id="A0AAJ5ZCX6"/>
<organism evidence="8 9">
    <name type="scientific">Candidatus Lucifugimonas marina</name>
    <dbReference type="NCBI Taxonomy" id="3038979"/>
    <lineage>
        <taxon>Bacteria</taxon>
        <taxon>Bacillati</taxon>
        <taxon>Chloroflexota</taxon>
        <taxon>Dehalococcoidia</taxon>
        <taxon>SAR202 cluster</taxon>
        <taxon>Candidatus Lucifugimonadales</taxon>
        <taxon>Candidatus Lucifugimonadaceae</taxon>
        <taxon>Candidatus Lucifugimonas</taxon>
    </lineage>
</organism>
<evidence type="ECO:0000313" key="10">
    <source>
        <dbReference type="Proteomes" id="UP001321249"/>
    </source>
</evidence>
<feature type="domain" description="PAS" evidence="6">
    <location>
        <begin position="16"/>
        <end position="94"/>
    </location>
</feature>
<gene>
    <name evidence="7" type="ORF">GKO46_04680</name>
    <name evidence="8" type="ORF">GKO48_04580</name>
</gene>
<sequence>MTNEISRNEYQSIHVNDADIVEIIHNLADPAILVGTNRVIAAANSAINELFGWEDPGLAGQLLDVLIPSAISDTHPDWVQAFFERPASRSMSENPMIEGIRKNGERVQVDISLTPILRQGEQMALAIVHDTSRTAESYSQRIAELTALTGISNLIKSELDAHDIIEKLARQVRNLIPYDRFVVVTFDREKALAKDWFIAGDKTDNDQPWHDYQLSADQVNEYLTLREPFIVRSSAEHTLLSSMEANVARFNEGYRTLLCAPLIWAGEIIGVINFRSKSASAYNDDSLQIANQISTVAASILGRSKMAMARTQADHQRATITSISNSVTQAVDVRRIFDSIALQIDEIIPIDRIVLNSLNSDRTGYSVEASWGPADELMRPGIFKALTGAATELAVTAGVPIILSKNQIENISVHNRPEGDDPAPMKSWIAVPLKLRGEAIGVMHFRTFDPNAYDRSHLDYAQQLAAIFTTTIENYSHSRDNERERQIRNSVVKLNRRAIEGDSLDVLADTAGNLLSQFIDYDRFSAVAIDIEKSQTTVLYQTGTNVPGGGSNSKMAYSGMAESGTSQLGDIDDLAAPWRDRLKEAGLQSWMYMAIGGESGNPIGAIWISSKKKSAFNGRDLEIVERLGGVLAPVFHANALEQAREQLEGERERSQSLATQTAILESDARAKSEFISSISHEFKTPLTSVVAFSSLLRRDDSMSERQHKQLDLIQNNAWRLEKMIDDLLHVASADAGRLTFDVQEVNVAAMAREVCDGIIPVAKAAGKRLVWRSSNVEASAAVDPVRYAQAVQNIVSNAVKYSPSGTGITASICEIDGGIELLVRNKGNLSRTESEQAFSRFTRLDNEVTRSTPGTGLGLSITREILDEMGGTISLESNGHCIEARIRVPVFTK</sequence>
<dbReference type="Gene3D" id="1.10.287.130">
    <property type="match status" value="1"/>
</dbReference>
<dbReference type="Pfam" id="PF00989">
    <property type="entry name" value="PAS"/>
    <property type="match status" value="1"/>
</dbReference>
<dbReference type="InterPro" id="IPR003594">
    <property type="entry name" value="HATPase_dom"/>
</dbReference>
<accession>A0AAJ5ZCX6</accession>
<dbReference type="InterPro" id="IPR013767">
    <property type="entry name" value="PAS_fold"/>
</dbReference>
<dbReference type="Proteomes" id="UP001219901">
    <property type="component" value="Chromosome"/>
</dbReference>
<protein>
    <recommendedName>
        <fullName evidence="2">histidine kinase</fullName>
        <ecNumber evidence="2">2.7.13.3</ecNumber>
    </recommendedName>
</protein>
<evidence type="ECO:0000259" key="5">
    <source>
        <dbReference type="PROSITE" id="PS50109"/>
    </source>
</evidence>
<dbReference type="CDD" id="cd00130">
    <property type="entry name" value="PAS"/>
    <property type="match status" value="1"/>
</dbReference>
<dbReference type="SMART" id="SM00388">
    <property type="entry name" value="HisKA"/>
    <property type="match status" value="1"/>
</dbReference>
<dbReference type="GO" id="GO:0006355">
    <property type="term" value="P:regulation of DNA-templated transcription"/>
    <property type="evidence" value="ECO:0007669"/>
    <property type="project" value="InterPro"/>
</dbReference>
<dbReference type="PANTHER" id="PTHR43547:SF2">
    <property type="entry name" value="HYBRID SIGNAL TRANSDUCTION HISTIDINE KINASE C"/>
    <property type="match status" value="1"/>
</dbReference>
<dbReference type="SUPFAM" id="SSF55785">
    <property type="entry name" value="PYP-like sensor domain (PAS domain)"/>
    <property type="match status" value="1"/>
</dbReference>
<dbReference type="SUPFAM" id="SSF55874">
    <property type="entry name" value="ATPase domain of HSP90 chaperone/DNA topoisomerase II/histidine kinase"/>
    <property type="match status" value="1"/>
</dbReference>
<dbReference type="PROSITE" id="PS50112">
    <property type="entry name" value="PAS"/>
    <property type="match status" value="1"/>
</dbReference>
<dbReference type="SUPFAM" id="SSF55781">
    <property type="entry name" value="GAF domain-like"/>
    <property type="match status" value="3"/>
</dbReference>
<evidence type="ECO:0000256" key="4">
    <source>
        <dbReference type="ARBA" id="ARBA00022777"/>
    </source>
</evidence>
<evidence type="ECO:0000256" key="3">
    <source>
        <dbReference type="ARBA" id="ARBA00022553"/>
    </source>
</evidence>
<keyword evidence="4" id="KW-0418">Kinase</keyword>
<dbReference type="InterPro" id="IPR005467">
    <property type="entry name" value="His_kinase_dom"/>
</dbReference>
<dbReference type="InterPro" id="IPR029016">
    <property type="entry name" value="GAF-like_dom_sf"/>
</dbReference>
<dbReference type="Proteomes" id="UP001321249">
    <property type="component" value="Unassembled WGS sequence"/>
</dbReference>
<dbReference type="EMBL" id="WMBE01000001">
    <property type="protein sequence ID" value="MDG0866367.1"/>
    <property type="molecule type" value="Genomic_DNA"/>
</dbReference>
<keyword evidence="9" id="KW-1185">Reference proteome</keyword>
<reference evidence="8" key="2">
    <citation type="journal article" date="2023" name="Nat. Commun.">
        <title>Cultivation of marine bacteria of the SAR202 clade.</title>
        <authorList>
            <person name="Lim Y."/>
            <person name="Seo J.H."/>
            <person name="Giovannoni S.J."/>
            <person name="Kang I."/>
            <person name="Cho J.C."/>
        </authorList>
    </citation>
    <scope>NUCLEOTIDE SEQUENCE</scope>
    <source>
        <strain evidence="8">JH1073</strain>
    </source>
</reference>
<dbReference type="Gene3D" id="3.30.450.40">
    <property type="match status" value="3"/>
</dbReference>
<evidence type="ECO:0000256" key="2">
    <source>
        <dbReference type="ARBA" id="ARBA00012438"/>
    </source>
</evidence>
<dbReference type="Pfam" id="PF02518">
    <property type="entry name" value="HATPase_c"/>
    <property type="match status" value="1"/>
</dbReference>
<proteinExistence type="predicted"/>
<evidence type="ECO:0000256" key="1">
    <source>
        <dbReference type="ARBA" id="ARBA00000085"/>
    </source>
</evidence>
<dbReference type="PROSITE" id="PS50109">
    <property type="entry name" value="HIS_KIN"/>
    <property type="match status" value="1"/>
</dbReference>
<dbReference type="Gene3D" id="3.30.450.20">
    <property type="entry name" value="PAS domain"/>
    <property type="match status" value="1"/>
</dbReference>
<dbReference type="Pfam" id="PF00512">
    <property type="entry name" value="HisKA"/>
    <property type="match status" value="1"/>
</dbReference>
<dbReference type="PANTHER" id="PTHR43547">
    <property type="entry name" value="TWO-COMPONENT HISTIDINE KINASE"/>
    <property type="match status" value="1"/>
</dbReference>
<reference evidence="9" key="3">
    <citation type="submission" date="2023-06" db="EMBL/GenBank/DDBJ databases">
        <title>Pangenomics reveal diversification of enzyme families and niche specialization in globally abundant SAR202 bacteria.</title>
        <authorList>
            <person name="Saw J.H.W."/>
        </authorList>
    </citation>
    <scope>NUCLEOTIDE SEQUENCE [LARGE SCALE GENOMIC DNA]</scope>
    <source>
        <strain evidence="9">JH1073</strain>
    </source>
</reference>
<dbReference type="GO" id="GO:0000155">
    <property type="term" value="F:phosphorelay sensor kinase activity"/>
    <property type="evidence" value="ECO:0007669"/>
    <property type="project" value="InterPro"/>
</dbReference>
<comment type="catalytic activity">
    <reaction evidence="1">
        <text>ATP + protein L-histidine = ADP + protein N-phospho-L-histidine.</text>
        <dbReference type="EC" id="2.7.13.3"/>
    </reaction>
</comment>
<evidence type="ECO:0000313" key="7">
    <source>
        <dbReference type="EMBL" id="MDG0866367.1"/>
    </source>
</evidence>
<dbReference type="InterPro" id="IPR036097">
    <property type="entry name" value="HisK_dim/P_sf"/>
</dbReference>
<feature type="domain" description="Histidine kinase" evidence="5">
    <location>
        <begin position="677"/>
        <end position="892"/>
    </location>
</feature>
<dbReference type="Pfam" id="PF01590">
    <property type="entry name" value="GAF"/>
    <property type="match status" value="1"/>
</dbReference>
<dbReference type="InterPro" id="IPR035965">
    <property type="entry name" value="PAS-like_dom_sf"/>
</dbReference>
<name>A0AAJ5ZCX6_9CHLR</name>
<dbReference type="SMART" id="SM00387">
    <property type="entry name" value="HATPase_c"/>
    <property type="match status" value="1"/>
</dbReference>
<evidence type="ECO:0000313" key="8">
    <source>
        <dbReference type="EMBL" id="WFG38919.1"/>
    </source>
</evidence>
<keyword evidence="4" id="KW-0808">Transferase</keyword>
<evidence type="ECO:0000259" key="6">
    <source>
        <dbReference type="PROSITE" id="PS50112"/>
    </source>
</evidence>
<dbReference type="InterPro" id="IPR003661">
    <property type="entry name" value="HisK_dim/P_dom"/>
</dbReference>
<dbReference type="SUPFAM" id="SSF47384">
    <property type="entry name" value="Homodimeric domain of signal transducing histidine kinase"/>
    <property type="match status" value="1"/>
</dbReference>